<proteinExistence type="predicted"/>
<dbReference type="SUPFAM" id="SSF55729">
    <property type="entry name" value="Acyl-CoA N-acyltransferases (Nat)"/>
    <property type="match status" value="1"/>
</dbReference>
<dbReference type="CDD" id="cd04301">
    <property type="entry name" value="NAT_SF"/>
    <property type="match status" value="1"/>
</dbReference>
<reference evidence="2 3" key="1">
    <citation type="submission" date="2023-08" db="EMBL/GenBank/DDBJ databases">
        <title>Implementing the SeqCode for naming new Mesorhizobium species isolated from Vachellia karroo root nodules.</title>
        <authorList>
            <person name="Van Lill M."/>
        </authorList>
    </citation>
    <scope>NUCLEOTIDE SEQUENCE [LARGE SCALE GENOMIC DNA]</scope>
    <source>
        <strain evidence="2 3">MSK 1335</strain>
    </source>
</reference>
<protein>
    <submittedName>
        <fullName evidence="2">N-acetyltransferase</fullName>
        <ecNumber evidence="2">2.3.1.-</ecNumber>
    </submittedName>
</protein>
<evidence type="ECO:0000313" key="3">
    <source>
        <dbReference type="Proteomes" id="UP001276840"/>
    </source>
</evidence>
<accession>A0ABU4ZKG1</accession>
<comment type="caution">
    <text evidence="2">The sequence shown here is derived from an EMBL/GenBank/DDBJ whole genome shotgun (WGS) entry which is preliminary data.</text>
</comment>
<dbReference type="PROSITE" id="PS51186">
    <property type="entry name" value="GNAT"/>
    <property type="match status" value="1"/>
</dbReference>
<dbReference type="GO" id="GO:0016746">
    <property type="term" value="F:acyltransferase activity"/>
    <property type="evidence" value="ECO:0007669"/>
    <property type="project" value="UniProtKB-KW"/>
</dbReference>
<gene>
    <name evidence="2" type="ORF">RFM68_15195</name>
</gene>
<organism evidence="2 3">
    <name type="scientific">Mesorhizobium montanum</name>
    <dbReference type="NCBI Taxonomy" id="3072323"/>
    <lineage>
        <taxon>Bacteria</taxon>
        <taxon>Pseudomonadati</taxon>
        <taxon>Pseudomonadota</taxon>
        <taxon>Alphaproteobacteria</taxon>
        <taxon>Hyphomicrobiales</taxon>
        <taxon>Phyllobacteriaceae</taxon>
        <taxon>Mesorhizobium</taxon>
    </lineage>
</organism>
<dbReference type="EMBL" id="JAVIJF010000010">
    <property type="protein sequence ID" value="MDX8525859.1"/>
    <property type="molecule type" value="Genomic_DNA"/>
</dbReference>
<keyword evidence="2" id="KW-0808">Transferase</keyword>
<evidence type="ECO:0000313" key="2">
    <source>
        <dbReference type="EMBL" id="MDX8525859.1"/>
    </source>
</evidence>
<dbReference type="Proteomes" id="UP001276840">
    <property type="component" value="Unassembled WGS sequence"/>
</dbReference>
<keyword evidence="2" id="KW-0012">Acyltransferase</keyword>
<dbReference type="Gene3D" id="3.40.630.30">
    <property type="match status" value="1"/>
</dbReference>
<dbReference type="EC" id="2.3.1.-" evidence="2"/>
<sequence length="201" mass="21205">MSLADAKYLPETPAHDAEIEAINDEAFGPGRFVLAAYNIRESGGHDRSMSFVAVKDDRVIASVRMTRVAAGAGRAMMLGPLAVRPVFKNLGIGRKLVAIALEAARKAGAPAVILVGDEPYYGPLGFKRFPRGQITMPRPVDLDRLLHHEIKPGAVARFAGDVCHASTARVAEFAPALARPAANASPSIDPAIAVAPPLHAS</sequence>
<dbReference type="Pfam" id="PF00583">
    <property type="entry name" value="Acetyltransf_1"/>
    <property type="match status" value="1"/>
</dbReference>
<dbReference type="RefSeq" id="WP_320233802.1">
    <property type="nucleotide sequence ID" value="NZ_JAVIJF010000010.1"/>
</dbReference>
<keyword evidence="3" id="KW-1185">Reference proteome</keyword>
<dbReference type="InterPro" id="IPR000182">
    <property type="entry name" value="GNAT_dom"/>
</dbReference>
<feature type="domain" description="N-acetyltransferase" evidence="1">
    <location>
        <begin position="6"/>
        <end position="141"/>
    </location>
</feature>
<name>A0ABU4ZKG1_9HYPH</name>
<evidence type="ECO:0000259" key="1">
    <source>
        <dbReference type="PROSITE" id="PS51186"/>
    </source>
</evidence>
<dbReference type="InterPro" id="IPR016181">
    <property type="entry name" value="Acyl_CoA_acyltransferase"/>
</dbReference>